<keyword evidence="4" id="KW-1185">Reference proteome</keyword>
<feature type="compositionally biased region" description="Low complexity" evidence="1">
    <location>
        <begin position="1436"/>
        <end position="1446"/>
    </location>
</feature>
<feature type="region of interest" description="Disordered" evidence="1">
    <location>
        <begin position="1425"/>
        <end position="1488"/>
    </location>
</feature>
<feature type="region of interest" description="Disordered" evidence="1">
    <location>
        <begin position="480"/>
        <end position="522"/>
    </location>
</feature>
<feature type="compositionally biased region" description="Low complexity" evidence="1">
    <location>
        <begin position="918"/>
        <end position="929"/>
    </location>
</feature>
<sequence length="1518" mass="165967">MTSPCRGVRGMLIKRGLDRMGNVSSNYSWKACVLAREIKTSEGTLLPPSTIGPTRANVNNTDRHHISANSHPDTAQESGRDFIHRTCFGAPLILAECDDARLGDSILPVFLLDKIKKDHLRAMGYLLMVRKEKHFPQARLGSTGPTIKFARKVHSGLIGSGETPDALDNLVLAVLCENTLLVYGEYCTYRTCDARTTTSHWHNDFCPAFLICDDCYLYGFSCVVDIVVVLILLILLLLLLLLILAQAKRLGTRPSQPSSETLHTPAPGPPQIESVLASSQFTIFTGSGPPASIVSTMPAPRRPANKLSKPRTNSNCSASLLNANLRGTKSAPATRRNSAATTSSAPAKTRYSFLPLPTELPPETVKIQEEQIQKKRRSLFRSRSLQPKSKKCGEASDEKEPVKPSAAEQSRSHRWLRVSGRRGHPQAFESGDAVSEASEEIFIRHDQEEASEPSVTAMTDPDTQLYVPIRRRSLLQHGVATRASSAAGTRQRLPPKPTHPEEFKFHCHPQPPQPPQPTESQLAELAALQRPPEFLGPRVETPTELDYGHIGAFKLGTLRIMNGAASPEPSLRRAATMGQEEDYISAGGASWSWDRGHNPRLSGRSNTISVPAKAPKAPWILRAESPPRQENEDLGTSQPRAPLREAMTQGQDFSSVTPKVMWRPMMIDVPDPGRSSLSFFDFGGTDESCRRAESPTKTLELAHEYRQDLATSPFSFVNSCPGSPVLKSTSKHMAVDDDLFAAEPLTPGLPTRFPGSFDSGYEKISVSKTGKTIQGPREFVPKPLAKADSGYSSNVSVRSFKRESATAAPSKESLPTPLKDTFRAASSVDSEASSHAASNAYSVRNDIILRVKRSLPALPVKEACRQPGRQAPKVSLKPMQTQMDAPLKLRHYGSDNRLSSALSHLLPPRDTRGKKTQSTPTRSSSSPGGCTAKDARYLRSMQPQAQSGNPIHTVQAFPTASEQRQIPAPIEACHKLEEQVDGFPAAIVPNTRSGLTGKLGLRGSCSQETLETIFSVGTLEVKGELTLARLQEPLPAIPQEATVEEQPAKFPSSNERVGRSQSYQHENGLSQHPPDKTAYSRRHTYQAPPPASPSYERSMGRPSVARRQIQQNSGTDIMLIDGISNSLGQSPYDDALASPPRADFKPKQQAISQERAKSMTAHFEAEAAVRFANQRTANANPELSIRARSYDSTPLSPTSPSQNMSRRSYVSAAASGRVRSRPPPAHANPSRRLSPCLQQSFEPAQIHLPTLAQGQETEKHHLSRLSVLTTKMNIPPPVSLTTQGKLVSDAVGGHTITPRSRTPPVMPGRAPPQPPVAQPTARQQHQGQQWTQPASDLRGCRNSAGEALWVQEHENIEPPLQSPQPGLRCLKSMGAYTYREQSRSSNNHYRNVDASQGKGWDVGVGVGYEYGHGSENLAPTWVDSSLRTTNHTPRPQYQQQTSNPQQEYDHSYGLPAPAPDNKEKEYYASSSAHEQHNHLSEAYHQRRTSTSDMLVLDRYTGVSTTGMKLGAGLGAVQA</sequence>
<feature type="compositionally biased region" description="Polar residues" evidence="1">
    <location>
        <begin position="1325"/>
        <end position="1334"/>
    </location>
</feature>
<evidence type="ECO:0000256" key="2">
    <source>
        <dbReference type="SAM" id="Phobius"/>
    </source>
</evidence>
<accession>K1XIY6</accession>
<dbReference type="EMBL" id="JH921457">
    <property type="protein sequence ID" value="EKD12459.1"/>
    <property type="molecule type" value="Genomic_DNA"/>
</dbReference>
<organism evidence="3 4">
    <name type="scientific">Marssonina brunnea f. sp. multigermtubi (strain MB_m1)</name>
    <name type="common">Marssonina leaf spot fungus</name>
    <dbReference type="NCBI Taxonomy" id="1072389"/>
    <lineage>
        <taxon>Eukaryota</taxon>
        <taxon>Fungi</taxon>
        <taxon>Dikarya</taxon>
        <taxon>Ascomycota</taxon>
        <taxon>Pezizomycotina</taxon>
        <taxon>Leotiomycetes</taxon>
        <taxon>Helotiales</taxon>
        <taxon>Drepanopezizaceae</taxon>
        <taxon>Drepanopeziza</taxon>
    </lineage>
</organism>
<feature type="compositionally biased region" description="Basic and acidic residues" evidence="1">
    <location>
        <begin position="391"/>
        <end position="402"/>
    </location>
</feature>
<dbReference type="OrthoDB" id="5341904at2759"/>
<dbReference type="HOGENOM" id="CLU_247874_0_0_1"/>
<evidence type="ECO:0000256" key="1">
    <source>
        <dbReference type="SAM" id="MobiDB-lite"/>
    </source>
</evidence>
<feature type="compositionally biased region" description="Pro residues" evidence="1">
    <location>
        <begin position="1304"/>
        <end position="1317"/>
    </location>
</feature>
<evidence type="ECO:0000313" key="3">
    <source>
        <dbReference type="EMBL" id="EKD12459.1"/>
    </source>
</evidence>
<feature type="region of interest" description="Disordered" evidence="1">
    <location>
        <begin position="292"/>
        <end position="350"/>
    </location>
</feature>
<dbReference type="Proteomes" id="UP000006753">
    <property type="component" value="Unassembled WGS sequence"/>
</dbReference>
<feature type="transmembrane region" description="Helical" evidence="2">
    <location>
        <begin position="216"/>
        <end position="245"/>
    </location>
</feature>
<evidence type="ECO:0000313" key="4">
    <source>
        <dbReference type="Proteomes" id="UP000006753"/>
    </source>
</evidence>
<dbReference type="eggNOG" id="ENOG502SWU4">
    <property type="taxonomic scope" value="Eukaryota"/>
</dbReference>
<reference evidence="3 4" key="1">
    <citation type="journal article" date="2012" name="BMC Genomics">
        <title>Sequencing the genome of Marssonina brunnea reveals fungus-poplar co-evolution.</title>
        <authorList>
            <person name="Zhu S."/>
            <person name="Cao Y.-Z."/>
            <person name="Jiang C."/>
            <person name="Tan B.-Y."/>
            <person name="Wang Z."/>
            <person name="Feng S."/>
            <person name="Zhang L."/>
            <person name="Su X.-H."/>
            <person name="Brejova B."/>
            <person name="Vinar T."/>
            <person name="Xu M."/>
            <person name="Wang M.-X."/>
            <person name="Zhang S.-G."/>
            <person name="Huang M.-R."/>
            <person name="Wu R."/>
            <person name="Zhou Y."/>
        </authorList>
    </citation>
    <scope>NUCLEOTIDE SEQUENCE [LARGE SCALE GENOMIC DNA]</scope>
    <source>
        <strain evidence="3 4">MB_m1</strain>
    </source>
</reference>
<feature type="region of interest" description="Disordered" evidence="1">
    <location>
        <begin position="900"/>
        <end position="933"/>
    </location>
</feature>
<gene>
    <name evidence="3" type="ORF">MBM_09325</name>
</gene>
<keyword evidence="2" id="KW-0472">Membrane</keyword>
<keyword evidence="2" id="KW-0812">Transmembrane</keyword>
<feature type="compositionally biased region" description="Basic and acidic residues" evidence="1">
    <location>
        <begin position="1473"/>
        <end position="1484"/>
    </location>
</feature>
<protein>
    <submittedName>
        <fullName evidence="3">Proteophosphoglycan ppg4</fullName>
    </submittedName>
</protein>
<feature type="compositionally biased region" description="Polar residues" evidence="1">
    <location>
        <begin position="1190"/>
        <end position="1208"/>
    </location>
</feature>
<feature type="region of interest" description="Disordered" evidence="1">
    <location>
        <begin position="1294"/>
        <end position="1337"/>
    </location>
</feature>
<keyword evidence="2" id="KW-1133">Transmembrane helix</keyword>
<feature type="region of interest" description="Disordered" evidence="1">
    <location>
        <begin position="1040"/>
        <end position="1107"/>
    </location>
</feature>
<proteinExistence type="predicted"/>
<name>K1XIY6_MARBU</name>
<dbReference type="OMA" id="RHHISAN"/>
<dbReference type="KEGG" id="mbe:MBM_09325"/>
<feature type="compositionally biased region" description="Polar residues" evidence="1">
    <location>
        <begin position="1425"/>
        <end position="1435"/>
    </location>
</feature>
<feature type="compositionally biased region" description="Low complexity" evidence="1">
    <location>
        <begin position="313"/>
        <end position="350"/>
    </location>
</feature>
<feature type="region of interest" description="Disordered" evidence="1">
    <location>
        <begin position="1180"/>
        <end position="1233"/>
    </location>
</feature>
<dbReference type="InParanoid" id="K1XIY6"/>
<feature type="compositionally biased region" description="Polar residues" evidence="1">
    <location>
        <begin position="1051"/>
        <end position="1070"/>
    </location>
</feature>
<feature type="region of interest" description="Disordered" evidence="1">
    <location>
        <begin position="362"/>
        <end position="414"/>
    </location>
</feature>